<feature type="domain" description="Glycoside hydrolase family 65 central catalytic" evidence="1">
    <location>
        <begin position="328"/>
        <end position="523"/>
    </location>
</feature>
<evidence type="ECO:0000259" key="1">
    <source>
        <dbReference type="Pfam" id="PF03632"/>
    </source>
</evidence>
<evidence type="ECO:0008006" key="5">
    <source>
        <dbReference type="Google" id="ProtNLM"/>
    </source>
</evidence>
<dbReference type="PANTHER" id="PTHR11051">
    <property type="entry name" value="GLYCOSYL HYDROLASE-RELATED"/>
    <property type="match status" value="1"/>
</dbReference>
<dbReference type="InterPro" id="IPR012341">
    <property type="entry name" value="6hp_glycosidase-like_sf"/>
</dbReference>
<dbReference type="InterPro" id="IPR005196">
    <property type="entry name" value="Glyco_hydro_65_N"/>
</dbReference>
<dbReference type="Proteomes" id="UP001055153">
    <property type="component" value="Unassembled WGS sequence"/>
</dbReference>
<dbReference type="PANTHER" id="PTHR11051:SF8">
    <property type="entry name" value="PROTEIN-GLUCOSYLGALACTOSYLHYDROXYLYSINE GLUCOSIDASE"/>
    <property type="match status" value="1"/>
</dbReference>
<organism evidence="3 4">
    <name type="scientific">Methylobacterium isbiliense</name>
    <dbReference type="NCBI Taxonomy" id="315478"/>
    <lineage>
        <taxon>Bacteria</taxon>
        <taxon>Pseudomonadati</taxon>
        <taxon>Pseudomonadota</taxon>
        <taxon>Alphaproteobacteria</taxon>
        <taxon>Hyphomicrobiales</taxon>
        <taxon>Methylobacteriaceae</taxon>
        <taxon>Methylobacterium</taxon>
    </lineage>
</organism>
<sequence length="696" mass="76018">MRTGPISPPPVRGGGRFELPAYVSNGFVGLRIPDVPLLGGYALVNGFTGEHPEKKIEAAALVPFPLGGNLCINGVSLDDATHCIGDIEQAYDFASGELTTRFSFSAGGARADVEVLIFCSRDEPALACQQVEIVVDHACSLIISGGILTGGVSGETVGVGGEPRRFYKDLPGKSGPIDGALRWAGPGNMSTCGLAYVTKLDTEVEAQRSLDANSAVLNTSYLFQAEPGRRYRSTQITALLPGVLHRQPELQAARLAAMNAERGFSEVRARNRAEWDELWKSRIVLVGADPRWQAMTDAAFFYLNTSVHSSSHASTSIFGLATWKNYHYYYGHAMWDIETFLVPVLSLVQPHAAAALLEYRYRSRTGASNNACTRGLRGLQFPWESAPSTGDEAAPLPGTAAWHEDHVSLDVALAFARHALITGDRDFMRRRAWPIVSGVANWLESRVLVTSRGYEIHETTGIAEREKPTNNAAFMNMSAKRVLRAAIEIGTAVEEPVKPIWNEIAEKLVVPERDDAIISYDAYSDDDDKGETPDPLMALFPLGCQLSPTTEQATLALYLPKAKDYIGSPMLSAFYGVWAAWSGDRALASELLDEGYAAFLHDRFMQTLEYRHDRFPEQPIAGPFFANLGGFIMALLFGFPALIPDAGEPKEWGCRPVNLPAQWDAIEVERVWIRGKPTRLTARQGAQNAVLDIGAE</sequence>
<evidence type="ECO:0000313" key="3">
    <source>
        <dbReference type="EMBL" id="GJE04544.1"/>
    </source>
</evidence>
<reference evidence="3" key="1">
    <citation type="journal article" date="2021" name="Front. Microbiol.">
        <title>Comprehensive Comparative Genomics and Phenotyping of Methylobacterium Species.</title>
        <authorList>
            <person name="Alessa O."/>
            <person name="Ogura Y."/>
            <person name="Fujitani Y."/>
            <person name="Takami H."/>
            <person name="Hayashi T."/>
            <person name="Sahin N."/>
            <person name="Tani A."/>
        </authorList>
    </citation>
    <scope>NUCLEOTIDE SEQUENCE</scope>
    <source>
        <strain evidence="3">DSM 17168</strain>
    </source>
</reference>
<evidence type="ECO:0000313" key="4">
    <source>
        <dbReference type="Proteomes" id="UP001055153"/>
    </source>
</evidence>
<feature type="domain" description="Glycoside hydrolase family 65 N-terminal" evidence="2">
    <location>
        <begin position="22"/>
        <end position="148"/>
    </location>
</feature>
<accession>A0ABQ4SMT1</accession>
<dbReference type="InterPro" id="IPR037018">
    <property type="entry name" value="GH65_N"/>
</dbReference>
<dbReference type="Gene3D" id="2.70.98.40">
    <property type="entry name" value="Glycoside hydrolase, family 65, N-terminal domain"/>
    <property type="match status" value="1"/>
</dbReference>
<dbReference type="InterPro" id="IPR005195">
    <property type="entry name" value="Glyco_hydro_65_M"/>
</dbReference>
<name>A0ABQ4SMT1_9HYPH</name>
<keyword evidence="4" id="KW-1185">Reference proteome</keyword>
<dbReference type="RefSeq" id="WP_238241938.1">
    <property type="nucleotide sequence ID" value="NZ_BPQQ01000132.1"/>
</dbReference>
<reference evidence="3" key="2">
    <citation type="submission" date="2021-08" db="EMBL/GenBank/DDBJ databases">
        <authorList>
            <person name="Tani A."/>
            <person name="Ola A."/>
            <person name="Ogura Y."/>
            <person name="Katsura K."/>
            <person name="Hayashi T."/>
        </authorList>
    </citation>
    <scope>NUCLEOTIDE SEQUENCE</scope>
    <source>
        <strain evidence="3">DSM 17168</strain>
    </source>
</reference>
<dbReference type="InterPro" id="IPR008928">
    <property type="entry name" value="6-hairpin_glycosidase_sf"/>
</dbReference>
<gene>
    <name evidence="3" type="ORF">GMJLKIPL_6508</name>
</gene>
<protein>
    <recommendedName>
        <fullName evidence="5">Kojibiose phosphorylase</fullName>
    </recommendedName>
</protein>
<comment type="caution">
    <text evidence="3">The sequence shown here is derived from an EMBL/GenBank/DDBJ whole genome shotgun (WGS) entry which is preliminary data.</text>
</comment>
<dbReference type="Pfam" id="PF03636">
    <property type="entry name" value="Glyco_hydro_65N"/>
    <property type="match status" value="1"/>
</dbReference>
<evidence type="ECO:0000259" key="2">
    <source>
        <dbReference type="Pfam" id="PF03636"/>
    </source>
</evidence>
<dbReference type="Pfam" id="PF03632">
    <property type="entry name" value="Glyco_hydro_65m"/>
    <property type="match status" value="1"/>
</dbReference>
<dbReference type="Gene3D" id="1.50.10.10">
    <property type="match status" value="1"/>
</dbReference>
<dbReference type="SUPFAM" id="SSF48208">
    <property type="entry name" value="Six-hairpin glycosidases"/>
    <property type="match status" value="1"/>
</dbReference>
<proteinExistence type="predicted"/>
<dbReference type="EMBL" id="BPQQ01000132">
    <property type="protein sequence ID" value="GJE04544.1"/>
    <property type="molecule type" value="Genomic_DNA"/>
</dbReference>